<dbReference type="SMART" id="SM00418">
    <property type="entry name" value="HTH_ARSR"/>
    <property type="match status" value="1"/>
</dbReference>
<dbReference type="PANTHER" id="PTHR33154:SF33">
    <property type="entry name" value="TRANSCRIPTIONAL REPRESSOR SDPR"/>
    <property type="match status" value="1"/>
</dbReference>
<dbReference type="Pfam" id="PF12840">
    <property type="entry name" value="HTH_20"/>
    <property type="match status" value="1"/>
</dbReference>
<comment type="caution">
    <text evidence="5">The sequence shown here is derived from an EMBL/GenBank/DDBJ whole genome shotgun (WGS) entry which is preliminary data.</text>
</comment>
<organism evidence="5 6">
    <name type="scientific">Kitasatospora acidiphila</name>
    <dbReference type="NCBI Taxonomy" id="2567942"/>
    <lineage>
        <taxon>Bacteria</taxon>
        <taxon>Bacillati</taxon>
        <taxon>Actinomycetota</taxon>
        <taxon>Actinomycetes</taxon>
        <taxon>Kitasatosporales</taxon>
        <taxon>Streptomycetaceae</taxon>
        <taxon>Kitasatospora</taxon>
    </lineage>
</organism>
<feature type="domain" description="HTH arsR-type" evidence="4">
    <location>
        <begin position="14"/>
        <end position="114"/>
    </location>
</feature>
<dbReference type="AlphaFoldDB" id="A0A540W659"/>
<evidence type="ECO:0000256" key="3">
    <source>
        <dbReference type="ARBA" id="ARBA00023163"/>
    </source>
</evidence>
<dbReference type="InterPro" id="IPR036388">
    <property type="entry name" value="WH-like_DNA-bd_sf"/>
</dbReference>
<dbReference type="SUPFAM" id="SSF46785">
    <property type="entry name" value="Winged helix' DNA-binding domain"/>
    <property type="match status" value="1"/>
</dbReference>
<evidence type="ECO:0000259" key="4">
    <source>
        <dbReference type="SMART" id="SM00418"/>
    </source>
</evidence>
<name>A0A540W659_9ACTN</name>
<dbReference type="GO" id="GO:0003700">
    <property type="term" value="F:DNA-binding transcription factor activity"/>
    <property type="evidence" value="ECO:0007669"/>
    <property type="project" value="InterPro"/>
</dbReference>
<reference evidence="5 6" key="1">
    <citation type="submission" date="2019-06" db="EMBL/GenBank/DDBJ databases">
        <title>Description of Kitasatospora acidophila sp. nov. isolated from pine grove soil, and reclassification of Streptomyces novaecaesareae to Kitasatospora novaeceasareae comb. nov.</title>
        <authorList>
            <person name="Kim M.J."/>
        </authorList>
    </citation>
    <scope>NUCLEOTIDE SEQUENCE [LARGE SCALE GENOMIC DNA]</scope>
    <source>
        <strain evidence="5 6">MMS16-CNU292</strain>
    </source>
</reference>
<proteinExistence type="predicted"/>
<keyword evidence="2" id="KW-0238">DNA-binding</keyword>
<accession>A0A540W659</accession>
<dbReference type="Gene3D" id="1.10.10.10">
    <property type="entry name" value="Winged helix-like DNA-binding domain superfamily/Winged helix DNA-binding domain"/>
    <property type="match status" value="1"/>
</dbReference>
<dbReference type="InterPro" id="IPR036390">
    <property type="entry name" value="WH_DNA-bd_sf"/>
</dbReference>
<evidence type="ECO:0000256" key="2">
    <source>
        <dbReference type="ARBA" id="ARBA00023125"/>
    </source>
</evidence>
<dbReference type="PANTHER" id="PTHR33154">
    <property type="entry name" value="TRANSCRIPTIONAL REGULATOR, ARSR FAMILY"/>
    <property type="match status" value="1"/>
</dbReference>
<dbReference type="InterPro" id="IPR001845">
    <property type="entry name" value="HTH_ArsR_DNA-bd_dom"/>
</dbReference>
<dbReference type="RefSeq" id="WP_141635083.1">
    <property type="nucleotide sequence ID" value="NZ_VIGB01000003.1"/>
</dbReference>
<sequence>MQERPEPRLVDDVATLKALADPVRLAILSVLRRHDPQPLTAKELATELDEPQTKLYRHLKQLEKVELIEVAGTRLVSGIVESRYRARQTGLSLAPSIFAAGTPERPEALAALLAAMDAFRRDFEQDFLNDRIDLTLPEDGAPGFFAHSTFRLAPEHAARLRVGLRELLAEATRDEVGPEEDGVEVKLFAILYGGQP</sequence>
<dbReference type="OrthoDB" id="3822181at2"/>
<evidence type="ECO:0000313" key="6">
    <source>
        <dbReference type="Proteomes" id="UP000319103"/>
    </source>
</evidence>
<evidence type="ECO:0000313" key="5">
    <source>
        <dbReference type="EMBL" id="TQF04512.1"/>
    </source>
</evidence>
<dbReference type="InterPro" id="IPR051081">
    <property type="entry name" value="HTH_MetalResp_TranReg"/>
</dbReference>
<dbReference type="EMBL" id="VIGB01000003">
    <property type="protein sequence ID" value="TQF04512.1"/>
    <property type="molecule type" value="Genomic_DNA"/>
</dbReference>
<dbReference type="PRINTS" id="PR00778">
    <property type="entry name" value="HTHARSR"/>
</dbReference>
<protein>
    <submittedName>
        <fullName evidence="5">Helix-turn-helix transcriptional regulator</fullName>
    </submittedName>
</protein>
<gene>
    <name evidence="5" type="ORF">E6W39_22635</name>
</gene>
<dbReference type="InterPro" id="IPR011991">
    <property type="entry name" value="ArsR-like_HTH"/>
</dbReference>
<keyword evidence="3" id="KW-0804">Transcription</keyword>
<dbReference type="GO" id="GO:0003677">
    <property type="term" value="F:DNA binding"/>
    <property type="evidence" value="ECO:0007669"/>
    <property type="project" value="UniProtKB-KW"/>
</dbReference>
<dbReference type="Proteomes" id="UP000319103">
    <property type="component" value="Unassembled WGS sequence"/>
</dbReference>
<keyword evidence="1" id="KW-0805">Transcription regulation</keyword>
<dbReference type="CDD" id="cd00090">
    <property type="entry name" value="HTH_ARSR"/>
    <property type="match status" value="1"/>
</dbReference>
<evidence type="ECO:0000256" key="1">
    <source>
        <dbReference type="ARBA" id="ARBA00023015"/>
    </source>
</evidence>
<keyword evidence="6" id="KW-1185">Reference proteome</keyword>